<dbReference type="PANTHER" id="PTHR30121">
    <property type="entry name" value="UNCHARACTERIZED PROTEIN YJGR-RELATED"/>
    <property type="match status" value="1"/>
</dbReference>
<dbReference type="KEGG" id="hty:BN2458_PEG0599"/>
<dbReference type="SUPFAM" id="SSF52540">
    <property type="entry name" value="P-loop containing nucleoside triphosphate hydrolases"/>
    <property type="match status" value="1"/>
</dbReference>
<dbReference type="Pfam" id="PF03135">
    <property type="entry name" value="CagE_TrbE_VirB"/>
    <property type="match status" value="1"/>
</dbReference>
<dbReference type="GO" id="GO:0005524">
    <property type="term" value="F:ATP binding"/>
    <property type="evidence" value="ECO:0007669"/>
    <property type="project" value="UniProtKB-KW"/>
</dbReference>
<dbReference type="Proteomes" id="UP000029925">
    <property type="component" value="Unassembled WGS sequence"/>
</dbReference>
<feature type="domain" description="CagE TrbE VirB component of type IV transporter system central" evidence="4">
    <location>
        <begin position="203"/>
        <end position="402"/>
    </location>
</feature>
<evidence type="ECO:0000313" key="6">
    <source>
        <dbReference type="EMBL" id="TLD79421.1"/>
    </source>
</evidence>
<evidence type="ECO:0000256" key="1">
    <source>
        <dbReference type="ARBA" id="ARBA00006512"/>
    </source>
</evidence>
<evidence type="ECO:0000313" key="7">
    <source>
        <dbReference type="Proteomes" id="UP000029925"/>
    </source>
</evidence>
<evidence type="ECO:0000313" key="8">
    <source>
        <dbReference type="Proteomes" id="UP000064525"/>
    </source>
</evidence>
<reference evidence="8" key="2">
    <citation type="submission" date="2015-11" db="EMBL/GenBank/DDBJ databases">
        <authorList>
            <person name="Anvar S.Y."/>
        </authorList>
    </citation>
    <scope>NUCLEOTIDE SEQUENCE [LARGE SCALE GENOMIC DNA]</scope>
</reference>
<evidence type="ECO:0000256" key="2">
    <source>
        <dbReference type="ARBA" id="ARBA00022741"/>
    </source>
</evidence>
<dbReference type="InterPro" id="IPR018145">
    <property type="entry name" value="CagE_TrbE_VirB_cntrl_dom"/>
</dbReference>
<dbReference type="STRING" id="76936.BN2458_PEG0599"/>
<dbReference type="InterPro" id="IPR051162">
    <property type="entry name" value="T4SS_component"/>
</dbReference>
<name>A0A0S4PTB1_9HELI</name>
<keyword evidence="7" id="KW-1185">Reference proteome</keyword>
<dbReference type="RefSeq" id="WP_052057410.1">
    <property type="nucleotide sequence ID" value="NZ_CAOMJD010000029.1"/>
</dbReference>
<evidence type="ECO:0000313" key="5">
    <source>
        <dbReference type="EMBL" id="CUU39485.1"/>
    </source>
</evidence>
<dbReference type="OrthoDB" id="9816422at2"/>
<dbReference type="PATRIC" id="fig|76936.10.peg.585"/>
<reference evidence="5" key="3">
    <citation type="submission" date="2015-11" db="EMBL/GenBank/DDBJ databases">
        <authorList>
            <person name="Zhang Y."/>
            <person name="Guo Z."/>
        </authorList>
    </citation>
    <scope>NUCLEOTIDE SEQUENCE</scope>
    <source>
        <strain evidence="5">1</strain>
    </source>
</reference>
<dbReference type="Proteomes" id="UP000064525">
    <property type="component" value="Chromosome I"/>
</dbReference>
<dbReference type="Gene3D" id="3.40.50.300">
    <property type="entry name" value="P-loop containing nucleotide triphosphate hydrolases"/>
    <property type="match status" value="2"/>
</dbReference>
<reference evidence="6 7" key="1">
    <citation type="journal article" date="2014" name="Genome Announc.">
        <title>Draft genome sequences of eight enterohepatic helicobacter species isolated from both laboratory and wild rodents.</title>
        <authorList>
            <person name="Sheh A."/>
            <person name="Shen Z."/>
            <person name="Fox J.G."/>
        </authorList>
    </citation>
    <scope>NUCLEOTIDE SEQUENCE [LARGE SCALE GENOMIC DNA]</scope>
    <source>
        <strain evidence="6 7">MIT 98-6810</strain>
    </source>
</reference>
<dbReference type="EMBL" id="LN907858">
    <property type="protein sequence ID" value="CUU39485.1"/>
    <property type="molecule type" value="Genomic_DNA"/>
</dbReference>
<gene>
    <name evidence="5" type="ORF">BN2458_PEG0599</name>
    <name evidence="6" type="ORF">LS75_000300</name>
</gene>
<sequence>MQFAKKIIQNLRKHKNIDTLNEAFNKTMKEAEGILTLQEPTIYAMNEESNIASKFSDKYIATQDGNLCAGFRIEGISYSAITLNQEIELVNTRNRFWSKLDTNVEVNIFAKKEKIHLEFDSSSPNHFAEEIIKKWESGIVTYKINYYLIVSTKSKQVAGYFEAKKEKMTTEQIADNLSPENNTTRFEFKAKKLDEVCEEIKSALGDFKPIQLDSDSIINFYATYSNMQFTNLRYGYESITDSYITSNVEFKKDFIIFTRNDGKEIYGRFLSVKAYETENISSILPTTILRENTDYFLIFHCEALDRNTSLNKVKNAKLYAVELIQNALETLLQEIQTDREKLLKFSLSILVLSEYGMKDLDSKTNSLIAILKAQNLSVARETLNLKPLFFSFFPSRGNINARIRTQTSSVISTLCTFENDILGFKNSRWGNRPITILKHLSGSPYFFNFHDSPNEDASGHTLVIGGTGYGKTTLMQFFMTNLFKYDINIFAMDKLRGMHNFTNYVAGEYHDLELDGFKLNPFSLGDTTENNNFLKSWLCEMGEIGNGEHELRNIVGDTIRQIRETQAQDDSHIFTLKDFYDSLHFPNSQDDLKIRYRDYLEGLFDNKEDALNFSKQLSVLNMDAILKDQKNSALCALYLFHKIKNISKNTNKGFFIWIDELRDYLNNPNMCNAIIESIMEVRKINGVMAMGVQNLDFFKNVANAEAFIENMANIIIFPTTDVRTLERLQDQLSLTGSEINFLQNTSKASRQILLKRKDESAILDINFSRLGEHLKVFSSESKNVNALIECKKYHPQEWRAMYLKNQKSILQKENL</sequence>
<dbReference type="PANTHER" id="PTHR30121:SF12">
    <property type="entry name" value="TYPE IV SECRETION SYSTEM PROTEIN CAGE"/>
    <property type="match status" value="1"/>
</dbReference>
<evidence type="ECO:0000259" key="4">
    <source>
        <dbReference type="Pfam" id="PF03135"/>
    </source>
</evidence>
<keyword evidence="2" id="KW-0547">Nucleotide-binding</keyword>
<proteinExistence type="inferred from homology"/>
<dbReference type="InterPro" id="IPR027417">
    <property type="entry name" value="P-loop_NTPase"/>
</dbReference>
<dbReference type="AlphaFoldDB" id="A0A0S4PTB1"/>
<comment type="similarity">
    <text evidence="1">Belongs to the TrbE/VirB4 family.</text>
</comment>
<accession>A0A0S4PTB1</accession>
<dbReference type="EMBL" id="JRPF02000001">
    <property type="protein sequence ID" value="TLD79421.1"/>
    <property type="molecule type" value="Genomic_DNA"/>
</dbReference>
<evidence type="ECO:0000256" key="3">
    <source>
        <dbReference type="ARBA" id="ARBA00022840"/>
    </source>
</evidence>
<protein>
    <submittedName>
        <fullName evidence="6">AAA family ATPase</fullName>
    </submittedName>
    <submittedName>
        <fullName evidence="5">ATPase required for both assembly of type IV secretion complex and secretion of T-DNA complex, VirB4</fullName>
    </submittedName>
</protein>
<organism evidence="5 8">
    <name type="scientific">Helicobacter typhlonius</name>
    <dbReference type="NCBI Taxonomy" id="76936"/>
    <lineage>
        <taxon>Bacteria</taxon>
        <taxon>Pseudomonadati</taxon>
        <taxon>Campylobacterota</taxon>
        <taxon>Epsilonproteobacteria</taxon>
        <taxon>Campylobacterales</taxon>
        <taxon>Helicobacteraceae</taxon>
        <taxon>Helicobacter</taxon>
    </lineage>
</organism>
<dbReference type="GeneID" id="78150886"/>
<keyword evidence="3" id="KW-0067">ATP-binding</keyword>